<dbReference type="EMBL" id="SEOQ01000121">
    <property type="protein sequence ID" value="TFY70046.1"/>
    <property type="molecule type" value="Genomic_DNA"/>
</dbReference>
<comment type="caution">
    <text evidence="2">The sequence shown here is derived from an EMBL/GenBank/DDBJ whole genome shotgun (WGS) entry which is preliminary data.</text>
</comment>
<evidence type="ECO:0000313" key="3">
    <source>
        <dbReference type="Proteomes" id="UP000298327"/>
    </source>
</evidence>
<organism evidence="2 3">
    <name type="scientific">Dentipellis fragilis</name>
    <dbReference type="NCBI Taxonomy" id="205917"/>
    <lineage>
        <taxon>Eukaryota</taxon>
        <taxon>Fungi</taxon>
        <taxon>Dikarya</taxon>
        <taxon>Basidiomycota</taxon>
        <taxon>Agaricomycotina</taxon>
        <taxon>Agaricomycetes</taxon>
        <taxon>Russulales</taxon>
        <taxon>Hericiaceae</taxon>
        <taxon>Dentipellis</taxon>
    </lineage>
</organism>
<proteinExistence type="predicted"/>
<reference evidence="2 3" key="1">
    <citation type="submission" date="2019-02" db="EMBL/GenBank/DDBJ databases">
        <title>Genome sequencing of the rare red list fungi Dentipellis fragilis.</title>
        <authorList>
            <person name="Buettner E."/>
            <person name="Kellner H."/>
        </authorList>
    </citation>
    <scope>NUCLEOTIDE SEQUENCE [LARGE SCALE GENOMIC DNA]</scope>
    <source>
        <strain evidence="2 3">DSM 105465</strain>
    </source>
</reference>
<dbReference type="AlphaFoldDB" id="A0A4Y9Z598"/>
<accession>A0A4Y9Z598</accession>
<feature type="region of interest" description="Disordered" evidence="1">
    <location>
        <begin position="87"/>
        <end position="122"/>
    </location>
</feature>
<name>A0A4Y9Z598_9AGAM</name>
<evidence type="ECO:0000256" key="1">
    <source>
        <dbReference type="SAM" id="MobiDB-lite"/>
    </source>
</evidence>
<protein>
    <submittedName>
        <fullName evidence="2">Uncharacterized protein</fullName>
    </submittedName>
</protein>
<dbReference type="Proteomes" id="UP000298327">
    <property type="component" value="Unassembled WGS sequence"/>
</dbReference>
<gene>
    <name evidence="2" type="ORF">EVG20_g2895</name>
</gene>
<evidence type="ECO:0000313" key="2">
    <source>
        <dbReference type="EMBL" id="TFY70046.1"/>
    </source>
</evidence>
<sequence length="203" mass="22464">MESGRADGDAGSIRLIESLRPRAVGLTLWISILYIMPRLPSRLRYATPTSPEILALYTFPFPALALRVCTVTATSNASVSVEQLGRNYHPSDRRPALPPSKPQDFSIPPTARKSRAPARQGSLDATLASRPHWRMLRLMRSPCTYTFLVSVPDVQGGVSVPRPGIQAEVKSGVKKAVKFRIHARKLTDFLDSDSELRLGDFRL</sequence>
<keyword evidence="3" id="KW-1185">Reference proteome</keyword>